<dbReference type="Proteomes" id="UP000316095">
    <property type="component" value="Unassembled WGS sequence"/>
</dbReference>
<accession>A0A5C5XGM7</accession>
<evidence type="ECO:0000313" key="3">
    <source>
        <dbReference type="Proteomes" id="UP000316095"/>
    </source>
</evidence>
<evidence type="ECO:0000256" key="1">
    <source>
        <dbReference type="SAM" id="MobiDB-lite"/>
    </source>
</evidence>
<proteinExistence type="predicted"/>
<dbReference type="RefSeq" id="WP_146503059.1">
    <property type="nucleotide sequence ID" value="NZ_SJPG01000001.1"/>
</dbReference>
<sequence length="851" mass="99515">MPSSRSASFKATHQFCTRLWNDSNRFLICLVLIGMSVFDSSHQIYAQPDPPTTETETTTEKTEARNTDQLPLIQDMKLPDVQSLLEGEKTDWIVLIGDRVLQVPAIWPRPDQMAWLEQEQKQLLNNRPANEPELSEWLGEYRNKFYIYLAVEQEGVEDDYRLHMRYVDYILYHEEICLRKVDELLLQGNIEIARRLLTAVGHWELENNEKRKQERLTPLPWPGLIERERSLLRSEVRLAQKNKDWTRGFSLIKRRFPFDREDAQLPILAAELLEQIAEESLQSFDYRRIRFYISQTFQMFPKNKKAEDWQARLLELAESQMNLAEQDKKQNLDREASLRAQHSVKIWPNSSQLNRRHKALQERYQTLEVGLLKDGSGTDLVLNSLRNNHWFYVEQISEGYPRFQSRFIETWRPDDLGRLIRLQISLKPQPLESRPVVDSHQLTAVLLEETLQRSPRDQDLYSNSIQTVQILSPDELEIQFESQTPHPLARLAAVLRHRDLKSGMILQSSHFEQKPSESPLEFEKPGRQFVRSHVGRVAAERRGIVEVHVREFESQNTMLQSLLRDELHVLPETPSRFVDMIRSDQRFFVKEYAVPRNWGLKFHFEGRLGSQAELRLALLSMLDRNELIESVLPGDTPGRPLHQLSSSLCPSTSHAFHPSPYLPEFDELSAFALVQLLKKSPQFPKEICLGYPPNEYAQNLAEVIKKKWERLGIPTKLIEFSNELDAVSSQSEMTNENVDVEIISYCMSAPHYELPALLSLHSRLIVDDLAKFPSYVRATLLVLENARNWDDVDIYLRQLQDQMIVNSWLYPIVESRRFMTIRREVRNLPEQLIEPFETIDHWMVDPVAPAY</sequence>
<reference evidence="2 3" key="1">
    <citation type="submission" date="2019-02" db="EMBL/GenBank/DDBJ databases">
        <title>Deep-cultivation of Planctomycetes and their phenomic and genomic characterization uncovers novel biology.</title>
        <authorList>
            <person name="Wiegand S."/>
            <person name="Jogler M."/>
            <person name="Boedeker C."/>
            <person name="Pinto D."/>
            <person name="Vollmers J."/>
            <person name="Rivas-Marin E."/>
            <person name="Kohn T."/>
            <person name="Peeters S.H."/>
            <person name="Heuer A."/>
            <person name="Rast P."/>
            <person name="Oberbeckmann S."/>
            <person name="Bunk B."/>
            <person name="Jeske O."/>
            <person name="Meyerdierks A."/>
            <person name="Storesund J.E."/>
            <person name="Kallscheuer N."/>
            <person name="Luecker S."/>
            <person name="Lage O.M."/>
            <person name="Pohl T."/>
            <person name="Merkel B.J."/>
            <person name="Hornburger P."/>
            <person name="Mueller R.-W."/>
            <person name="Bruemmer F."/>
            <person name="Labrenz M."/>
            <person name="Spormann A.M."/>
            <person name="Op Den Camp H."/>
            <person name="Overmann J."/>
            <person name="Amann R."/>
            <person name="Jetten M.S.M."/>
            <person name="Mascher T."/>
            <person name="Medema M.H."/>
            <person name="Devos D.P."/>
            <person name="Kaster A.-K."/>
            <person name="Ovreas L."/>
            <person name="Rohde M."/>
            <person name="Galperin M.Y."/>
            <person name="Jogler C."/>
        </authorList>
    </citation>
    <scope>NUCLEOTIDE SEQUENCE [LARGE SCALE GENOMIC DNA]</scope>
    <source>
        <strain evidence="2 3">Pan54</strain>
    </source>
</reference>
<name>A0A5C5XGM7_9PLAN</name>
<gene>
    <name evidence="2" type="ORF">Pan54_17550</name>
</gene>
<protein>
    <submittedName>
        <fullName evidence="2">Extracellular solute-binding protein</fullName>
    </submittedName>
</protein>
<organism evidence="2 3">
    <name type="scientific">Rubinisphaera italica</name>
    <dbReference type="NCBI Taxonomy" id="2527969"/>
    <lineage>
        <taxon>Bacteria</taxon>
        <taxon>Pseudomonadati</taxon>
        <taxon>Planctomycetota</taxon>
        <taxon>Planctomycetia</taxon>
        <taxon>Planctomycetales</taxon>
        <taxon>Planctomycetaceae</taxon>
        <taxon>Rubinisphaera</taxon>
    </lineage>
</organism>
<dbReference type="EMBL" id="SJPG01000001">
    <property type="protein sequence ID" value="TWT61022.1"/>
    <property type="molecule type" value="Genomic_DNA"/>
</dbReference>
<evidence type="ECO:0000313" key="2">
    <source>
        <dbReference type="EMBL" id="TWT61022.1"/>
    </source>
</evidence>
<dbReference type="Gene3D" id="3.40.190.10">
    <property type="entry name" value="Periplasmic binding protein-like II"/>
    <property type="match status" value="1"/>
</dbReference>
<dbReference type="Gene3D" id="3.10.105.10">
    <property type="entry name" value="Dipeptide-binding Protein, Domain 3"/>
    <property type="match status" value="1"/>
</dbReference>
<dbReference type="OrthoDB" id="231050at2"/>
<dbReference type="AlphaFoldDB" id="A0A5C5XGM7"/>
<feature type="region of interest" description="Disordered" evidence="1">
    <location>
        <begin position="44"/>
        <end position="67"/>
    </location>
</feature>
<dbReference type="SUPFAM" id="SSF53850">
    <property type="entry name" value="Periplasmic binding protein-like II"/>
    <property type="match status" value="1"/>
</dbReference>
<comment type="caution">
    <text evidence="2">The sequence shown here is derived from an EMBL/GenBank/DDBJ whole genome shotgun (WGS) entry which is preliminary data.</text>
</comment>
<keyword evidence="3" id="KW-1185">Reference proteome</keyword>